<dbReference type="AlphaFoldDB" id="A0A9W9YV47"/>
<gene>
    <name evidence="2" type="ORF">OS493_005515</name>
</gene>
<dbReference type="GO" id="GO:0000077">
    <property type="term" value="P:DNA damage checkpoint signaling"/>
    <property type="evidence" value="ECO:0007669"/>
    <property type="project" value="InterPro"/>
</dbReference>
<keyword evidence="3" id="KW-1185">Reference proteome</keyword>
<dbReference type="Proteomes" id="UP001163046">
    <property type="component" value="Unassembled WGS sequence"/>
</dbReference>
<evidence type="ECO:0000313" key="2">
    <source>
        <dbReference type="EMBL" id="KAJ7365408.1"/>
    </source>
</evidence>
<dbReference type="EMBL" id="MU827303">
    <property type="protein sequence ID" value="KAJ7365408.1"/>
    <property type="molecule type" value="Genomic_DNA"/>
</dbReference>
<proteinExistence type="predicted"/>
<protein>
    <submittedName>
        <fullName evidence="2">Uncharacterized protein</fullName>
    </submittedName>
</protein>
<organism evidence="2 3">
    <name type="scientific">Desmophyllum pertusum</name>
    <dbReference type="NCBI Taxonomy" id="174260"/>
    <lineage>
        <taxon>Eukaryota</taxon>
        <taxon>Metazoa</taxon>
        <taxon>Cnidaria</taxon>
        <taxon>Anthozoa</taxon>
        <taxon>Hexacorallia</taxon>
        <taxon>Scleractinia</taxon>
        <taxon>Caryophylliina</taxon>
        <taxon>Caryophylliidae</taxon>
        <taxon>Desmophyllum</taxon>
    </lineage>
</organism>
<dbReference type="OrthoDB" id="6428926at2759"/>
<accession>A0A9W9YV47</accession>
<dbReference type="InterPro" id="IPR033349">
    <property type="entry name" value="ATRIP"/>
</dbReference>
<name>A0A9W9YV47_9CNID</name>
<dbReference type="GO" id="GO:0006281">
    <property type="term" value="P:DNA repair"/>
    <property type="evidence" value="ECO:0007669"/>
    <property type="project" value="TreeGrafter"/>
</dbReference>
<comment type="caution">
    <text evidence="2">The sequence shown here is derived from an EMBL/GenBank/DDBJ whole genome shotgun (WGS) entry which is preliminary data.</text>
</comment>
<evidence type="ECO:0000256" key="1">
    <source>
        <dbReference type="SAM" id="MobiDB-lite"/>
    </source>
</evidence>
<feature type="compositionally biased region" description="Basic and acidic residues" evidence="1">
    <location>
        <begin position="1"/>
        <end position="14"/>
    </location>
</feature>
<dbReference type="PANTHER" id="PTHR28594:SF1">
    <property type="entry name" value="ATR-INTERACTING PROTEIN"/>
    <property type="match status" value="1"/>
</dbReference>
<feature type="region of interest" description="Disordered" evidence="1">
    <location>
        <begin position="1"/>
        <end position="63"/>
    </location>
</feature>
<evidence type="ECO:0000313" key="3">
    <source>
        <dbReference type="Proteomes" id="UP001163046"/>
    </source>
</evidence>
<reference evidence="2" key="1">
    <citation type="submission" date="2023-01" db="EMBL/GenBank/DDBJ databases">
        <title>Genome assembly of the deep-sea coral Lophelia pertusa.</title>
        <authorList>
            <person name="Herrera S."/>
            <person name="Cordes E."/>
        </authorList>
    </citation>
    <scope>NUCLEOTIDE SEQUENCE</scope>
    <source>
        <strain evidence="2">USNM1676648</strain>
        <tissue evidence="2">Polyp</tissue>
    </source>
</reference>
<sequence>METVDERQKIFSSKEEDEGFAQHPLFPSLKLATKKSPVERLQSSGSGGKQMAEAPTVKGKTESEDVVQQTELLGYLFKLLVAQPKESMTVVHSTLQVLTSLTRNCQAKFLPRMLPLLSDSLLSQCLSRDWTLSTLSLVMSLLTPLTRHSVILKRLCSQSDDCILLKIYQGWIFRPDDVPAIHYQEVHLQIIGFVNNLFKSSDSSILLFPAESDCHCSLELIKCLVLMLNKVLNSLGQLPFESLTKSALNSPSLMLLRQGVFLLSTLCLNDRLFVEHRVEVEHQYINVVSSVTRLYKQIAGLISEAEVLAVQELVDFEHIEGIEWSQESEDEEDETVEGMDVVE</sequence>
<dbReference type="PANTHER" id="PTHR28594">
    <property type="entry name" value="ATR-INTERACTING PROTEIN"/>
    <property type="match status" value="1"/>
</dbReference>